<dbReference type="RefSeq" id="WP_152211871.1">
    <property type="nucleotide sequence ID" value="NZ_WFLN01000004.1"/>
</dbReference>
<dbReference type="PANTHER" id="PTHR11061:SF30">
    <property type="entry name" value="TRNA (URACIL(54)-C(5))-METHYLTRANSFERASE"/>
    <property type="match status" value="1"/>
</dbReference>
<dbReference type="SUPFAM" id="SSF50249">
    <property type="entry name" value="Nucleic acid-binding proteins"/>
    <property type="match status" value="1"/>
</dbReference>
<proteinExistence type="inferred from homology"/>
<feature type="active site" evidence="5">
    <location>
        <position position="433"/>
    </location>
</feature>
<dbReference type="SUPFAM" id="SSF53335">
    <property type="entry name" value="S-adenosyl-L-methionine-dependent methyltransferases"/>
    <property type="match status" value="1"/>
</dbReference>
<evidence type="ECO:0000256" key="6">
    <source>
        <dbReference type="SAM" id="MobiDB-lite"/>
    </source>
</evidence>
<feature type="binding site" evidence="4">
    <location>
        <position position="285"/>
    </location>
    <ligand>
        <name>S-adenosyl-L-methionine</name>
        <dbReference type="ChEBI" id="CHEBI:59789"/>
    </ligand>
</feature>
<evidence type="ECO:0000256" key="3">
    <source>
        <dbReference type="ARBA" id="ARBA00022691"/>
    </source>
</evidence>
<evidence type="ECO:0000313" key="8">
    <source>
        <dbReference type="Proteomes" id="UP000442694"/>
    </source>
</evidence>
<evidence type="ECO:0000256" key="4">
    <source>
        <dbReference type="PROSITE-ProRule" id="PRU01024"/>
    </source>
</evidence>
<dbReference type="PROSITE" id="PS01230">
    <property type="entry name" value="TRMA_1"/>
    <property type="match status" value="1"/>
</dbReference>
<dbReference type="InterPro" id="IPR029063">
    <property type="entry name" value="SAM-dependent_MTases_sf"/>
</dbReference>
<evidence type="ECO:0000313" key="7">
    <source>
        <dbReference type="EMBL" id="KAB8033786.1"/>
    </source>
</evidence>
<keyword evidence="2 4" id="KW-0808">Transferase</keyword>
<dbReference type="InterPro" id="IPR030390">
    <property type="entry name" value="MeTrfase_TrmA_AS"/>
</dbReference>
<accession>A0A833JFI7</accession>
<dbReference type="GO" id="GO:0032259">
    <property type="term" value="P:methylation"/>
    <property type="evidence" value="ECO:0007669"/>
    <property type="project" value="UniProtKB-KW"/>
</dbReference>
<keyword evidence="1 4" id="KW-0489">Methyltransferase</keyword>
<dbReference type="GO" id="GO:0006396">
    <property type="term" value="P:RNA processing"/>
    <property type="evidence" value="ECO:0007669"/>
    <property type="project" value="InterPro"/>
</dbReference>
<dbReference type="InterPro" id="IPR010280">
    <property type="entry name" value="U5_MeTrfase_fam"/>
</dbReference>
<comment type="similarity">
    <text evidence="4">Belongs to the class I-like SAM-binding methyltransferase superfamily. RNA M5U methyltransferase family.</text>
</comment>
<reference evidence="7 8" key="1">
    <citation type="submission" date="2019-10" db="EMBL/GenBank/DDBJ databases">
        <title>New genus of Silvanigrellaceae.</title>
        <authorList>
            <person name="Pitt A."/>
            <person name="Hahn M.W."/>
        </authorList>
    </citation>
    <scope>NUCLEOTIDE SEQUENCE [LARGE SCALE GENOMIC DNA]</scope>
    <source>
        <strain evidence="7 8">33A1-SZDP</strain>
    </source>
</reference>
<dbReference type="Gene3D" id="2.40.50.140">
    <property type="entry name" value="Nucleic acid-binding proteins"/>
    <property type="match status" value="1"/>
</dbReference>
<keyword evidence="3 4" id="KW-0949">S-adenosyl-L-methionine</keyword>
<comment type="caution">
    <text evidence="7">The sequence shown here is derived from an EMBL/GenBank/DDBJ whole genome shotgun (WGS) entry which is preliminary data.</text>
</comment>
<dbReference type="GO" id="GO:0008173">
    <property type="term" value="F:RNA methyltransferase activity"/>
    <property type="evidence" value="ECO:0007669"/>
    <property type="project" value="InterPro"/>
</dbReference>
<feature type="compositionally biased region" description="Basic residues" evidence="6">
    <location>
        <begin position="1"/>
        <end position="20"/>
    </location>
</feature>
<name>A0A833JFI7_9BACT</name>
<dbReference type="PANTHER" id="PTHR11061">
    <property type="entry name" value="RNA M5U METHYLTRANSFERASE"/>
    <property type="match status" value="1"/>
</dbReference>
<dbReference type="Proteomes" id="UP000442694">
    <property type="component" value="Unassembled WGS sequence"/>
</dbReference>
<dbReference type="AlphaFoldDB" id="A0A833JFI7"/>
<feature type="binding site" evidence="4">
    <location>
        <position position="352"/>
    </location>
    <ligand>
        <name>S-adenosyl-L-methionine</name>
        <dbReference type="ChEBI" id="CHEBI:59789"/>
    </ligand>
</feature>
<dbReference type="EMBL" id="WFLN01000004">
    <property type="protein sequence ID" value="KAB8033786.1"/>
    <property type="molecule type" value="Genomic_DNA"/>
</dbReference>
<dbReference type="InterPro" id="IPR012340">
    <property type="entry name" value="NA-bd_OB-fold"/>
</dbReference>
<feature type="active site" description="Nucleophile" evidence="4">
    <location>
        <position position="433"/>
    </location>
</feature>
<protein>
    <recommendedName>
        <fullName evidence="9">23S rRNA (Uracil1939-C5)-methyltransferase</fullName>
    </recommendedName>
</protein>
<dbReference type="Gene3D" id="3.40.50.150">
    <property type="entry name" value="Vaccinia Virus protein VP39"/>
    <property type="match status" value="1"/>
</dbReference>
<evidence type="ECO:0008006" key="9">
    <source>
        <dbReference type="Google" id="ProtNLM"/>
    </source>
</evidence>
<dbReference type="PROSITE" id="PS51687">
    <property type="entry name" value="SAM_MT_RNA_M5U"/>
    <property type="match status" value="1"/>
</dbReference>
<dbReference type="Gene3D" id="2.40.50.1070">
    <property type="match status" value="1"/>
</dbReference>
<gene>
    <name evidence="7" type="ORF">GCL57_03500</name>
</gene>
<evidence type="ECO:0000256" key="1">
    <source>
        <dbReference type="ARBA" id="ARBA00022603"/>
    </source>
</evidence>
<evidence type="ECO:0000256" key="2">
    <source>
        <dbReference type="ARBA" id="ARBA00022679"/>
    </source>
</evidence>
<sequence>MQHHRNRQKSFHTHRSHLKNNQHNLVKHEKETLTSYALSTDGKAIARGEDGIIVFIKDMLENETAKVEIINKKSNYKNAIINKIESPSPHRVTPPCKFTDRCGGCQLQHVSPEVQSELKSRWFFETLKRIGKWDSANINSAEKLLSLIFLKQEHYRRRVRFHFNGKELGFRGSHSNRIVDIDHCLIASLKINEKISFLKDNLIKAFKEIQEKKFGKLMECEIELTECDDEKVVLNIADFQVDQDPNKEICLTIIEKYLTIQNEQIIHLKHSELPRFRLKKQSFIQPHLDCIQLYYQHIKENTDDFFKNIIKNKQDKNQFIAWDLYSGAGIFSPLPYFSGKRFNVDVQCFAVEGIKDAIDSLNINCKNLPVAGIVNDVEVFVDQEFKKKLDPLTQFKDIDIIILDPPRAGAGIEIMQKIVELCSKKSLVMYLACDPASFARDTRVLLEGGFRLKSLNLFDAFGHTIHYEVLGCFERGN</sequence>
<organism evidence="7 8">
    <name type="scientific">Fluviispira multicolorata</name>
    <dbReference type="NCBI Taxonomy" id="2654512"/>
    <lineage>
        <taxon>Bacteria</taxon>
        <taxon>Pseudomonadati</taxon>
        <taxon>Bdellovibrionota</taxon>
        <taxon>Oligoflexia</taxon>
        <taxon>Silvanigrellales</taxon>
        <taxon>Silvanigrellaceae</taxon>
        <taxon>Fluviispira</taxon>
    </lineage>
</organism>
<feature type="region of interest" description="Disordered" evidence="6">
    <location>
        <begin position="1"/>
        <end position="23"/>
    </location>
</feature>
<keyword evidence="8" id="KW-1185">Reference proteome</keyword>
<evidence type="ECO:0000256" key="5">
    <source>
        <dbReference type="PROSITE-ProRule" id="PRU10015"/>
    </source>
</evidence>
<feature type="binding site" evidence="4">
    <location>
        <position position="404"/>
    </location>
    <ligand>
        <name>S-adenosyl-L-methionine</name>
        <dbReference type="ChEBI" id="CHEBI:59789"/>
    </ligand>
</feature>
<feature type="binding site" evidence="4">
    <location>
        <position position="325"/>
    </location>
    <ligand>
        <name>S-adenosyl-L-methionine</name>
        <dbReference type="ChEBI" id="CHEBI:59789"/>
    </ligand>
</feature>